<name>A0A645BQC1_9ZZZZ</name>
<gene>
    <name evidence="2" type="ORF">SDC9_112319</name>
</gene>
<protein>
    <recommendedName>
        <fullName evidence="1">Pesticidal crystal protein Cry22Aa Ig-like domain-containing protein</fullName>
    </recommendedName>
</protein>
<evidence type="ECO:0000313" key="2">
    <source>
        <dbReference type="EMBL" id="MPM65423.1"/>
    </source>
</evidence>
<proteinExistence type="predicted"/>
<evidence type="ECO:0000259" key="1">
    <source>
        <dbReference type="Pfam" id="PF16403"/>
    </source>
</evidence>
<dbReference type="InterPro" id="IPR032179">
    <property type="entry name" value="Cry22Aa_Ig-like"/>
</dbReference>
<dbReference type="EMBL" id="VSSQ01020507">
    <property type="protein sequence ID" value="MPM65423.1"/>
    <property type="molecule type" value="Genomic_DNA"/>
</dbReference>
<sequence length="227" mass="25905">MDTTKPVFNVVSDEVLVYLGTEFSADAEMNLLFAEDNNDKNVTERITYVGEVDPKRAGVYPVEYTVSDASGNTASTTITYRVTDSLDEYVSYLYKRTIDFYWGKYFITDNDQTVTNYDSAVYYFFTNNGQQQFERACGLAENTDDTAGGIQLVKTDDQIYMYDQEKIVVNNYLATTLTKAYQKGIYLRFYAVASYGNGIETIMTQDSLFSLKRVEGKWYVDNFALPN</sequence>
<comment type="caution">
    <text evidence="2">The sequence shown here is derived from an EMBL/GenBank/DDBJ whole genome shotgun (WGS) entry which is preliminary data.</text>
</comment>
<feature type="domain" description="Pesticidal crystal protein Cry22Aa Ig-like" evidence="1">
    <location>
        <begin position="14"/>
        <end position="77"/>
    </location>
</feature>
<accession>A0A645BQC1</accession>
<dbReference type="AlphaFoldDB" id="A0A645BQC1"/>
<dbReference type="Gene3D" id="2.60.40.10">
    <property type="entry name" value="Immunoglobulins"/>
    <property type="match status" value="1"/>
</dbReference>
<reference evidence="2" key="1">
    <citation type="submission" date="2019-08" db="EMBL/GenBank/DDBJ databases">
        <authorList>
            <person name="Kucharzyk K."/>
            <person name="Murdoch R.W."/>
            <person name="Higgins S."/>
            <person name="Loffler F."/>
        </authorList>
    </citation>
    <scope>NUCLEOTIDE SEQUENCE</scope>
</reference>
<dbReference type="InterPro" id="IPR013783">
    <property type="entry name" value="Ig-like_fold"/>
</dbReference>
<dbReference type="Pfam" id="PF16403">
    <property type="entry name" value="Bact_surface_Ig-like"/>
    <property type="match status" value="1"/>
</dbReference>
<organism evidence="2">
    <name type="scientific">bioreactor metagenome</name>
    <dbReference type="NCBI Taxonomy" id="1076179"/>
    <lineage>
        <taxon>unclassified sequences</taxon>
        <taxon>metagenomes</taxon>
        <taxon>ecological metagenomes</taxon>
    </lineage>
</organism>